<feature type="transmembrane region" description="Helical" evidence="2">
    <location>
        <begin position="99"/>
        <end position="121"/>
    </location>
</feature>
<dbReference type="Pfam" id="PF20152">
    <property type="entry name" value="DUF6534"/>
    <property type="match status" value="1"/>
</dbReference>
<evidence type="ECO:0000256" key="2">
    <source>
        <dbReference type="SAM" id="Phobius"/>
    </source>
</evidence>
<keyword evidence="2" id="KW-0472">Membrane</keyword>
<accession>A0A4S8L132</accession>
<dbReference type="AlphaFoldDB" id="A0A4S8L132"/>
<feature type="compositionally biased region" description="Basic and acidic residues" evidence="1">
    <location>
        <begin position="280"/>
        <end position="294"/>
    </location>
</feature>
<sequence>MDSSSPPVPSRPVDHATLLVLGPILVGVVVSYLLEGIVIVQAYIYYMSFPNDKVWMKTTVYTLFVLDIAQTVAVTSSTWSFLISGWGRPEHLHETEWGFAFIPMLCALCTTVVQIFFAWRIHALASRLSQKKIFWPVIVLIVCISFAQLIGATVSGSRWIHINDIFLFHKVFGAISVWLVGSAAGDVLIATSMIYLLSTARRKTKEFAHDERTNHLIAGLIRNSVETGAITAGAALLDVIFFLTMNSTTLHFAFSVSLSKLYTNSLYATLNSRASFERDLKKESTMRSTTDSHVRSLGGQNPQSSKATPERSYTSSQYQISFTREVVTSHEPDNWQGPTNGTQNTIPMVPLGRKDGLDEV</sequence>
<feature type="compositionally biased region" description="Polar residues" evidence="1">
    <location>
        <begin position="336"/>
        <end position="346"/>
    </location>
</feature>
<dbReference type="Proteomes" id="UP000297245">
    <property type="component" value="Unassembled WGS sequence"/>
</dbReference>
<feature type="compositionally biased region" description="Polar residues" evidence="1">
    <location>
        <begin position="298"/>
        <end position="316"/>
    </location>
</feature>
<feature type="region of interest" description="Disordered" evidence="1">
    <location>
        <begin position="280"/>
        <end position="316"/>
    </location>
</feature>
<dbReference type="PANTHER" id="PTHR40465:SF1">
    <property type="entry name" value="DUF6534 DOMAIN-CONTAINING PROTEIN"/>
    <property type="match status" value="1"/>
</dbReference>
<evidence type="ECO:0000313" key="4">
    <source>
        <dbReference type="EMBL" id="THU82107.1"/>
    </source>
</evidence>
<dbReference type="OrthoDB" id="2681808at2759"/>
<protein>
    <recommendedName>
        <fullName evidence="3">DUF6534 domain-containing protein</fullName>
    </recommendedName>
</protein>
<feature type="transmembrane region" description="Helical" evidence="2">
    <location>
        <begin position="133"/>
        <end position="151"/>
    </location>
</feature>
<dbReference type="EMBL" id="ML179757">
    <property type="protein sequence ID" value="THU82107.1"/>
    <property type="molecule type" value="Genomic_DNA"/>
</dbReference>
<evidence type="ECO:0000259" key="3">
    <source>
        <dbReference type="Pfam" id="PF20152"/>
    </source>
</evidence>
<evidence type="ECO:0000256" key="1">
    <source>
        <dbReference type="SAM" id="MobiDB-lite"/>
    </source>
</evidence>
<feature type="transmembrane region" description="Helical" evidence="2">
    <location>
        <begin position="20"/>
        <end position="46"/>
    </location>
</feature>
<feature type="region of interest" description="Disordered" evidence="1">
    <location>
        <begin position="328"/>
        <end position="360"/>
    </location>
</feature>
<feature type="transmembrane region" description="Helical" evidence="2">
    <location>
        <begin position="171"/>
        <end position="197"/>
    </location>
</feature>
<keyword evidence="2" id="KW-0812">Transmembrane</keyword>
<evidence type="ECO:0000313" key="5">
    <source>
        <dbReference type="Proteomes" id="UP000297245"/>
    </source>
</evidence>
<reference evidence="4 5" key="1">
    <citation type="journal article" date="2019" name="Nat. Ecol. Evol.">
        <title>Megaphylogeny resolves global patterns of mushroom evolution.</title>
        <authorList>
            <person name="Varga T."/>
            <person name="Krizsan K."/>
            <person name="Foldi C."/>
            <person name="Dima B."/>
            <person name="Sanchez-Garcia M."/>
            <person name="Sanchez-Ramirez S."/>
            <person name="Szollosi G.J."/>
            <person name="Szarkandi J.G."/>
            <person name="Papp V."/>
            <person name="Albert L."/>
            <person name="Andreopoulos W."/>
            <person name="Angelini C."/>
            <person name="Antonin V."/>
            <person name="Barry K.W."/>
            <person name="Bougher N.L."/>
            <person name="Buchanan P."/>
            <person name="Buyck B."/>
            <person name="Bense V."/>
            <person name="Catcheside P."/>
            <person name="Chovatia M."/>
            <person name="Cooper J."/>
            <person name="Damon W."/>
            <person name="Desjardin D."/>
            <person name="Finy P."/>
            <person name="Geml J."/>
            <person name="Haridas S."/>
            <person name="Hughes K."/>
            <person name="Justo A."/>
            <person name="Karasinski D."/>
            <person name="Kautmanova I."/>
            <person name="Kiss B."/>
            <person name="Kocsube S."/>
            <person name="Kotiranta H."/>
            <person name="LaButti K.M."/>
            <person name="Lechner B.E."/>
            <person name="Liimatainen K."/>
            <person name="Lipzen A."/>
            <person name="Lukacs Z."/>
            <person name="Mihaltcheva S."/>
            <person name="Morgado L.N."/>
            <person name="Niskanen T."/>
            <person name="Noordeloos M.E."/>
            <person name="Ohm R.A."/>
            <person name="Ortiz-Santana B."/>
            <person name="Ovrebo C."/>
            <person name="Racz N."/>
            <person name="Riley R."/>
            <person name="Savchenko A."/>
            <person name="Shiryaev A."/>
            <person name="Soop K."/>
            <person name="Spirin V."/>
            <person name="Szebenyi C."/>
            <person name="Tomsovsky M."/>
            <person name="Tulloss R.E."/>
            <person name="Uehling J."/>
            <person name="Grigoriev I.V."/>
            <person name="Vagvolgyi C."/>
            <person name="Papp T."/>
            <person name="Martin F.M."/>
            <person name="Miettinen O."/>
            <person name="Hibbett D.S."/>
            <person name="Nagy L.G."/>
        </authorList>
    </citation>
    <scope>NUCLEOTIDE SEQUENCE [LARGE SCALE GENOMIC DNA]</scope>
    <source>
        <strain evidence="4 5">CBS 962.96</strain>
    </source>
</reference>
<organism evidence="4 5">
    <name type="scientific">Dendrothele bispora (strain CBS 962.96)</name>
    <dbReference type="NCBI Taxonomy" id="1314807"/>
    <lineage>
        <taxon>Eukaryota</taxon>
        <taxon>Fungi</taxon>
        <taxon>Dikarya</taxon>
        <taxon>Basidiomycota</taxon>
        <taxon>Agaricomycotina</taxon>
        <taxon>Agaricomycetes</taxon>
        <taxon>Agaricomycetidae</taxon>
        <taxon>Agaricales</taxon>
        <taxon>Agaricales incertae sedis</taxon>
        <taxon>Dendrothele</taxon>
    </lineage>
</organism>
<keyword evidence="5" id="KW-1185">Reference proteome</keyword>
<proteinExistence type="predicted"/>
<dbReference type="InterPro" id="IPR045339">
    <property type="entry name" value="DUF6534"/>
</dbReference>
<feature type="domain" description="DUF6534" evidence="3">
    <location>
        <begin position="182"/>
        <end position="275"/>
    </location>
</feature>
<gene>
    <name evidence="4" type="ORF">K435DRAFT_734965</name>
</gene>
<dbReference type="PANTHER" id="PTHR40465">
    <property type="entry name" value="CHROMOSOME 1, WHOLE GENOME SHOTGUN SEQUENCE"/>
    <property type="match status" value="1"/>
</dbReference>
<feature type="transmembrane region" description="Helical" evidence="2">
    <location>
        <begin position="58"/>
        <end position="79"/>
    </location>
</feature>
<keyword evidence="2" id="KW-1133">Transmembrane helix</keyword>
<name>A0A4S8L132_DENBC</name>